<dbReference type="RefSeq" id="WP_305010104.1">
    <property type="nucleotide sequence ID" value="NZ_JAUQSX010000001.1"/>
</dbReference>
<evidence type="ECO:0000256" key="6">
    <source>
        <dbReference type="ARBA" id="ARBA00022692"/>
    </source>
</evidence>
<evidence type="ECO:0000256" key="2">
    <source>
        <dbReference type="ARBA" id="ARBA00006555"/>
    </source>
</evidence>
<keyword evidence="6" id="KW-0812">Transmembrane</keyword>
<feature type="domain" description="TonB C-terminal" evidence="11">
    <location>
        <begin position="51"/>
        <end position="147"/>
    </location>
</feature>
<dbReference type="Proteomes" id="UP001167796">
    <property type="component" value="Unassembled WGS sequence"/>
</dbReference>
<keyword evidence="4" id="KW-1003">Cell membrane</keyword>
<comment type="caution">
    <text evidence="12">The sequence shown here is derived from an EMBL/GenBank/DDBJ whole genome shotgun (WGS) entry which is preliminary data.</text>
</comment>
<evidence type="ECO:0000256" key="10">
    <source>
        <dbReference type="SAM" id="SignalP"/>
    </source>
</evidence>
<proteinExistence type="inferred from homology"/>
<keyword evidence="5" id="KW-0997">Cell inner membrane</keyword>
<keyword evidence="13" id="KW-1185">Reference proteome</keyword>
<keyword evidence="3" id="KW-0813">Transport</keyword>
<dbReference type="InterPro" id="IPR037682">
    <property type="entry name" value="TonB_C"/>
</dbReference>
<evidence type="ECO:0000313" key="13">
    <source>
        <dbReference type="Proteomes" id="UP001167796"/>
    </source>
</evidence>
<evidence type="ECO:0000256" key="5">
    <source>
        <dbReference type="ARBA" id="ARBA00022519"/>
    </source>
</evidence>
<evidence type="ECO:0000256" key="4">
    <source>
        <dbReference type="ARBA" id="ARBA00022475"/>
    </source>
</evidence>
<keyword evidence="8" id="KW-1133">Transmembrane helix</keyword>
<dbReference type="PANTHER" id="PTHR33446:SF2">
    <property type="entry name" value="PROTEIN TONB"/>
    <property type="match status" value="1"/>
</dbReference>
<sequence length="284" mass="30281">MNNPLPTLYSLVLSALFLLIAPAMAQTAPAAPPAEKVYTIVEQMPELHGGGGSLAIVTYIQQRVRYPYQAMRARAEGRVFVSFTVAASGLVEDVAVAKGFRRDCDSAVVAAVKQLPRFEPGRQAGQAVPVRFTIPVTFRQLGLVASAAAPDSARVYTYVEHMPLYQGEEGTKKLAKDLSREFNAASAASGCAPPDFRVFVTLTIGPSGTIYDVKSLNNQALPPASDEHKGAQADGRGQTAHRSLTLLPAACEQALVAAAQKLPRLKPGTQNGRRVAVNLVMQLN</sequence>
<organism evidence="12 13">
    <name type="scientific">Hymenobacter mellowenesis</name>
    <dbReference type="NCBI Taxonomy" id="3063995"/>
    <lineage>
        <taxon>Bacteria</taxon>
        <taxon>Pseudomonadati</taxon>
        <taxon>Bacteroidota</taxon>
        <taxon>Cytophagia</taxon>
        <taxon>Cytophagales</taxon>
        <taxon>Hymenobacteraceae</taxon>
        <taxon>Hymenobacter</taxon>
    </lineage>
</organism>
<dbReference type="InterPro" id="IPR051045">
    <property type="entry name" value="TonB-dependent_transducer"/>
</dbReference>
<evidence type="ECO:0000313" key="12">
    <source>
        <dbReference type="EMBL" id="MDO7845419.1"/>
    </source>
</evidence>
<dbReference type="PROSITE" id="PS52015">
    <property type="entry name" value="TONB_CTD"/>
    <property type="match status" value="1"/>
</dbReference>
<name>A0ABT9A7T3_9BACT</name>
<feature type="chain" id="PRO_5046864955" evidence="10">
    <location>
        <begin position="26"/>
        <end position="284"/>
    </location>
</feature>
<evidence type="ECO:0000256" key="8">
    <source>
        <dbReference type="ARBA" id="ARBA00022989"/>
    </source>
</evidence>
<dbReference type="SUPFAM" id="SSF74653">
    <property type="entry name" value="TolA/TonB C-terminal domain"/>
    <property type="match status" value="1"/>
</dbReference>
<dbReference type="PANTHER" id="PTHR33446">
    <property type="entry name" value="PROTEIN TONB-RELATED"/>
    <property type="match status" value="1"/>
</dbReference>
<reference evidence="12" key="1">
    <citation type="submission" date="2023-07" db="EMBL/GenBank/DDBJ databases">
        <authorList>
            <person name="Kim M.K."/>
        </authorList>
    </citation>
    <scope>NUCLEOTIDE SEQUENCE</scope>
    <source>
        <strain evidence="12">M29</strain>
    </source>
</reference>
<dbReference type="NCBIfam" id="TIGR01352">
    <property type="entry name" value="tonB_Cterm"/>
    <property type="match status" value="1"/>
</dbReference>
<dbReference type="InterPro" id="IPR006260">
    <property type="entry name" value="TonB/TolA_C"/>
</dbReference>
<dbReference type="Pfam" id="PF03544">
    <property type="entry name" value="TonB_C"/>
    <property type="match status" value="1"/>
</dbReference>
<accession>A0ABT9A7T3</accession>
<dbReference type="EMBL" id="JAUQSX010000001">
    <property type="protein sequence ID" value="MDO7845419.1"/>
    <property type="molecule type" value="Genomic_DNA"/>
</dbReference>
<keyword evidence="7" id="KW-0653">Protein transport</keyword>
<evidence type="ECO:0000256" key="9">
    <source>
        <dbReference type="ARBA" id="ARBA00023136"/>
    </source>
</evidence>
<dbReference type="Gene3D" id="3.30.1150.10">
    <property type="match status" value="1"/>
</dbReference>
<comment type="subcellular location">
    <subcellularLocation>
        <location evidence="1">Cell inner membrane</location>
        <topology evidence="1">Single-pass membrane protein</topology>
        <orientation evidence="1">Periplasmic side</orientation>
    </subcellularLocation>
</comment>
<protein>
    <submittedName>
        <fullName evidence="12">Energy transducer TonB</fullName>
    </submittedName>
</protein>
<gene>
    <name evidence="12" type="ORF">Q5H92_03550</name>
</gene>
<evidence type="ECO:0000256" key="7">
    <source>
        <dbReference type="ARBA" id="ARBA00022927"/>
    </source>
</evidence>
<evidence type="ECO:0000259" key="11">
    <source>
        <dbReference type="PROSITE" id="PS52015"/>
    </source>
</evidence>
<keyword evidence="9" id="KW-0472">Membrane</keyword>
<comment type="similarity">
    <text evidence="2">Belongs to the TonB family.</text>
</comment>
<evidence type="ECO:0000256" key="1">
    <source>
        <dbReference type="ARBA" id="ARBA00004383"/>
    </source>
</evidence>
<keyword evidence="10" id="KW-0732">Signal</keyword>
<feature type="signal peptide" evidence="10">
    <location>
        <begin position="1"/>
        <end position="25"/>
    </location>
</feature>
<evidence type="ECO:0000256" key="3">
    <source>
        <dbReference type="ARBA" id="ARBA00022448"/>
    </source>
</evidence>